<dbReference type="EMBL" id="JBHSKG010000001">
    <property type="protein sequence ID" value="MFC5136696.1"/>
    <property type="molecule type" value="Genomic_DNA"/>
</dbReference>
<dbReference type="PANTHER" id="PTHR30472:SF24">
    <property type="entry name" value="FERRIC ENTEROBACTIN TRANSPORT SYSTEM PERMEASE PROTEIN FEPG"/>
    <property type="match status" value="1"/>
</dbReference>
<evidence type="ECO:0000256" key="5">
    <source>
        <dbReference type="ARBA" id="ARBA00022692"/>
    </source>
</evidence>
<keyword evidence="10" id="KW-1185">Reference proteome</keyword>
<accession>A0ABV9Z855</accession>
<feature type="transmembrane region" description="Helical" evidence="8">
    <location>
        <begin position="20"/>
        <end position="39"/>
    </location>
</feature>
<evidence type="ECO:0000256" key="8">
    <source>
        <dbReference type="SAM" id="Phobius"/>
    </source>
</evidence>
<dbReference type="SUPFAM" id="SSF81345">
    <property type="entry name" value="ABC transporter involved in vitamin B12 uptake, BtuC"/>
    <property type="match status" value="1"/>
</dbReference>
<dbReference type="InterPro" id="IPR037294">
    <property type="entry name" value="ABC_BtuC-like"/>
</dbReference>
<gene>
    <name evidence="9" type="ORF">ACFPK1_00485</name>
</gene>
<keyword evidence="7 8" id="KW-0472">Membrane</keyword>
<dbReference type="Pfam" id="PF01032">
    <property type="entry name" value="FecCD"/>
    <property type="match status" value="1"/>
</dbReference>
<name>A0ABV9Z855_9PSEU</name>
<feature type="transmembrane region" description="Helical" evidence="8">
    <location>
        <begin position="155"/>
        <end position="174"/>
    </location>
</feature>
<feature type="transmembrane region" description="Helical" evidence="8">
    <location>
        <begin position="283"/>
        <end position="303"/>
    </location>
</feature>
<dbReference type="InterPro" id="IPR000522">
    <property type="entry name" value="ABC_transptr_permease_BtuC"/>
</dbReference>
<keyword evidence="4" id="KW-1003">Cell membrane</keyword>
<evidence type="ECO:0000256" key="6">
    <source>
        <dbReference type="ARBA" id="ARBA00022989"/>
    </source>
</evidence>
<feature type="transmembrane region" description="Helical" evidence="8">
    <location>
        <begin position="73"/>
        <end position="93"/>
    </location>
</feature>
<dbReference type="PANTHER" id="PTHR30472">
    <property type="entry name" value="FERRIC ENTEROBACTIN TRANSPORT SYSTEM PERMEASE PROTEIN"/>
    <property type="match status" value="1"/>
</dbReference>
<proteinExistence type="inferred from homology"/>
<keyword evidence="3" id="KW-0813">Transport</keyword>
<evidence type="ECO:0000256" key="1">
    <source>
        <dbReference type="ARBA" id="ARBA00004651"/>
    </source>
</evidence>
<evidence type="ECO:0000256" key="7">
    <source>
        <dbReference type="ARBA" id="ARBA00023136"/>
    </source>
</evidence>
<feature type="transmembrane region" description="Helical" evidence="8">
    <location>
        <begin position="315"/>
        <end position="334"/>
    </location>
</feature>
<dbReference type="RefSeq" id="WP_378018938.1">
    <property type="nucleotide sequence ID" value="NZ_JBHSKG010000001.1"/>
</dbReference>
<evidence type="ECO:0000256" key="2">
    <source>
        <dbReference type="ARBA" id="ARBA00007935"/>
    </source>
</evidence>
<evidence type="ECO:0000313" key="10">
    <source>
        <dbReference type="Proteomes" id="UP001596175"/>
    </source>
</evidence>
<dbReference type="CDD" id="cd06550">
    <property type="entry name" value="TM_ABC_iron-siderophores_like"/>
    <property type="match status" value="1"/>
</dbReference>
<dbReference type="Gene3D" id="1.10.3470.10">
    <property type="entry name" value="ABC transporter involved in vitamin B12 uptake, BtuC"/>
    <property type="match status" value="1"/>
</dbReference>
<evidence type="ECO:0000256" key="4">
    <source>
        <dbReference type="ARBA" id="ARBA00022475"/>
    </source>
</evidence>
<dbReference type="Proteomes" id="UP001596175">
    <property type="component" value="Unassembled WGS sequence"/>
</dbReference>
<keyword evidence="5 8" id="KW-0812">Transmembrane</keyword>
<sequence>MIVLRRGGFSARVRVRGAAVGLLAGVVAAAVALGGVAVGQYPMSLATVLGALAGHGTVVTYDIVVLDRLPRAVAGLLVGAAFGVAGAVLQRTARNPLVSPDVIGINAGASAGAVLVILGGGSALGVTGGALLGAASAAVAVYALAHRRGFSGHRLVLVGLGIAAMLGAAATFMLGRADVNAAYRAAVWLVGSLSGRGWTDLVPVAVALGLLLPVALVLSRHLALLELGDDLARALSPRIARARATLLACAVGLSAFATAAGGPIGFVALVAPQIVRRLLGGRSPGLLGSAAVGALTVVATDLVARTAFTPRELPVGVLTALVGAPVLIALLVRAHRVGLSG</sequence>
<evidence type="ECO:0000313" key="9">
    <source>
        <dbReference type="EMBL" id="MFC5136696.1"/>
    </source>
</evidence>
<feature type="transmembrane region" description="Helical" evidence="8">
    <location>
        <begin position="201"/>
        <end position="223"/>
    </location>
</feature>
<evidence type="ECO:0000256" key="3">
    <source>
        <dbReference type="ARBA" id="ARBA00022448"/>
    </source>
</evidence>
<feature type="transmembrane region" description="Helical" evidence="8">
    <location>
        <begin position="244"/>
        <end position="271"/>
    </location>
</feature>
<organism evidence="9 10">
    <name type="scientific">Actinomycetospora rhizophila</name>
    <dbReference type="NCBI Taxonomy" id="1416876"/>
    <lineage>
        <taxon>Bacteria</taxon>
        <taxon>Bacillati</taxon>
        <taxon>Actinomycetota</taxon>
        <taxon>Actinomycetes</taxon>
        <taxon>Pseudonocardiales</taxon>
        <taxon>Pseudonocardiaceae</taxon>
        <taxon>Actinomycetospora</taxon>
    </lineage>
</organism>
<comment type="similarity">
    <text evidence="2">Belongs to the binding-protein-dependent transport system permease family. FecCD subfamily.</text>
</comment>
<comment type="subcellular location">
    <subcellularLocation>
        <location evidence="1">Cell membrane</location>
        <topology evidence="1">Multi-pass membrane protein</topology>
    </subcellularLocation>
</comment>
<protein>
    <submittedName>
        <fullName evidence="9">FecCD family ABC transporter permease</fullName>
    </submittedName>
</protein>
<keyword evidence="6 8" id="KW-1133">Transmembrane helix</keyword>
<comment type="caution">
    <text evidence="9">The sequence shown here is derived from an EMBL/GenBank/DDBJ whole genome shotgun (WGS) entry which is preliminary data.</text>
</comment>
<feature type="transmembrane region" description="Helical" evidence="8">
    <location>
        <begin position="113"/>
        <end position="143"/>
    </location>
</feature>
<reference evidence="10" key="1">
    <citation type="journal article" date="2019" name="Int. J. Syst. Evol. Microbiol.">
        <title>The Global Catalogue of Microorganisms (GCM) 10K type strain sequencing project: providing services to taxonomists for standard genome sequencing and annotation.</title>
        <authorList>
            <consortium name="The Broad Institute Genomics Platform"/>
            <consortium name="The Broad Institute Genome Sequencing Center for Infectious Disease"/>
            <person name="Wu L."/>
            <person name="Ma J."/>
        </authorList>
    </citation>
    <scope>NUCLEOTIDE SEQUENCE [LARGE SCALE GENOMIC DNA]</scope>
    <source>
        <strain evidence="10">XZYJ18</strain>
    </source>
</reference>